<dbReference type="InterPro" id="IPR000595">
    <property type="entry name" value="cNMP-bd_dom"/>
</dbReference>
<dbReference type="PROSITE" id="PS50042">
    <property type="entry name" value="CNMP_BINDING_3"/>
    <property type="match status" value="1"/>
</dbReference>
<keyword evidence="2 5" id="KW-0812">Transmembrane</keyword>
<dbReference type="OMA" id="LICRRTH"/>
<keyword evidence="8" id="KW-1185">Reference proteome</keyword>
<dbReference type="EMBL" id="CAJJDP010000085">
    <property type="protein sequence ID" value="CAD8185650.1"/>
    <property type="molecule type" value="Genomic_DNA"/>
</dbReference>
<feature type="transmembrane region" description="Helical" evidence="5">
    <location>
        <begin position="336"/>
        <end position="356"/>
    </location>
</feature>
<organism evidence="7 8">
    <name type="scientific">Paramecium octaurelia</name>
    <dbReference type="NCBI Taxonomy" id="43137"/>
    <lineage>
        <taxon>Eukaryota</taxon>
        <taxon>Sar</taxon>
        <taxon>Alveolata</taxon>
        <taxon>Ciliophora</taxon>
        <taxon>Intramacronucleata</taxon>
        <taxon>Oligohymenophorea</taxon>
        <taxon>Peniculida</taxon>
        <taxon>Parameciidae</taxon>
        <taxon>Paramecium</taxon>
    </lineage>
</organism>
<dbReference type="GO" id="GO:0005249">
    <property type="term" value="F:voltage-gated potassium channel activity"/>
    <property type="evidence" value="ECO:0007669"/>
    <property type="project" value="TreeGrafter"/>
</dbReference>
<evidence type="ECO:0000256" key="3">
    <source>
        <dbReference type="ARBA" id="ARBA00022989"/>
    </source>
</evidence>
<feature type="transmembrane region" description="Helical" evidence="5">
    <location>
        <begin position="259"/>
        <end position="280"/>
    </location>
</feature>
<name>A0A8S1W8Q5_PAROT</name>
<evidence type="ECO:0000256" key="1">
    <source>
        <dbReference type="ARBA" id="ARBA00004141"/>
    </source>
</evidence>
<evidence type="ECO:0000313" key="8">
    <source>
        <dbReference type="Proteomes" id="UP000683925"/>
    </source>
</evidence>
<reference evidence="7" key="1">
    <citation type="submission" date="2021-01" db="EMBL/GenBank/DDBJ databases">
        <authorList>
            <consortium name="Genoscope - CEA"/>
            <person name="William W."/>
        </authorList>
    </citation>
    <scope>NUCLEOTIDE SEQUENCE</scope>
</reference>
<gene>
    <name evidence="7" type="ORF">POCTA_138.1.T0860072</name>
</gene>
<sequence>MNTNRSSSTKRFVMNSPYKHPYISEPTPDVSINQGFDLLWRQHSLKIFCAITKFILKLKTAAERYRFKTVTYRIHEIIGDQSSNYDFYSDKNLVFSKISLSQSIIKYFNSIMPQIQIGVIQPDSKVKLLLDCCILVFVIINIFYIPMELSFKIDYNQEVDFFFSTLPSYIFLLEILLNFNTAYYSEGMIHESRKMIFKHYIKGDFIKDIIVVIPFLISQYNIPYINFVLLLRVTRVTKMVEQIEEITLIREKFAAPLDIIKLMFFMIFVSHIFGCAWHYIGQYEITQDIDNCWLIKYNLDNSDWATRYVASLYLATVTAFTVGYGDIVPQTTYEQAFLIFMVLVTSLIFGYTISSIQTIFGQLREKTDLHRNNMAKVNSYMKKHKLNPLLQMKVRKYLDYFIDVDDSPEQLLDKLNDDLKLELKSNIYVQVMKTCSIFSRFSDQTLKQLSKVVKSQTYIPGSIIFSQGELINTACFIIKGVVEFNINKVSIATQYKGSLGSKEFISSEQAHYNAKATQFTEVAYITQQEFFNVLKSDQNSYEQYCSLRDEIIFNLIPIQCLICRRTHELMNCPIVFYKPPQLKIAQDKSLNVILDRFPHSRKKQLKSKAITRIQETIEYALEAAFDYGIIQEEVNEDFLMRCGYKEKKQGQVNPSHSSQIEPGKQYMDLLKPPKLYKKIFQSSEYNQSEYAQNEDEKQLEQIHKEFLTFKKEEIEGIDKNEELICYRKKENLSSILSSLKGNKYKLENTRITRMKTYKFKSFLKFGVK</sequence>
<keyword evidence="4 5" id="KW-0472">Membrane</keyword>
<dbReference type="GO" id="GO:0005886">
    <property type="term" value="C:plasma membrane"/>
    <property type="evidence" value="ECO:0007669"/>
    <property type="project" value="TreeGrafter"/>
</dbReference>
<feature type="transmembrane region" description="Helical" evidence="5">
    <location>
        <begin position="128"/>
        <end position="146"/>
    </location>
</feature>
<evidence type="ECO:0000256" key="5">
    <source>
        <dbReference type="SAM" id="Phobius"/>
    </source>
</evidence>
<evidence type="ECO:0000259" key="6">
    <source>
        <dbReference type="PROSITE" id="PS50042"/>
    </source>
</evidence>
<dbReference type="PANTHER" id="PTHR10217">
    <property type="entry name" value="VOLTAGE AND LIGAND GATED POTASSIUM CHANNEL"/>
    <property type="match status" value="1"/>
</dbReference>
<dbReference type="PANTHER" id="PTHR10217:SF435">
    <property type="entry name" value="POTASSIUM VOLTAGE-GATED CHANNEL PROTEIN EAG"/>
    <property type="match status" value="1"/>
</dbReference>
<dbReference type="Pfam" id="PF00520">
    <property type="entry name" value="Ion_trans"/>
    <property type="match status" value="1"/>
</dbReference>
<evidence type="ECO:0000256" key="2">
    <source>
        <dbReference type="ARBA" id="ARBA00022692"/>
    </source>
</evidence>
<feature type="transmembrane region" description="Helical" evidence="5">
    <location>
        <begin position="305"/>
        <end position="324"/>
    </location>
</feature>
<dbReference type="CDD" id="cd00038">
    <property type="entry name" value="CAP_ED"/>
    <property type="match status" value="1"/>
</dbReference>
<proteinExistence type="predicted"/>
<dbReference type="OrthoDB" id="288797at2759"/>
<comment type="subcellular location">
    <subcellularLocation>
        <location evidence="1">Membrane</location>
        <topology evidence="1">Multi-pass membrane protein</topology>
    </subcellularLocation>
</comment>
<dbReference type="InterPro" id="IPR005821">
    <property type="entry name" value="Ion_trans_dom"/>
</dbReference>
<protein>
    <recommendedName>
        <fullName evidence="6">Cyclic nucleotide-binding domain-containing protein</fullName>
    </recommendedName>
</protein>
<accession>A0A8S1W8Q5</accession>
<dbReference type="Proteomes" id="UP000683925">
    <property type="component" value="Unassembled WGS sequence"/>
</dbReference>
<dbReference type="AlphaFoldDB" id="A0A8S1W8Q5"/>
<keyword evidence="3 5" id="KW-1133">Transmembrane helix</keyword>
<feature type="transmembrane region" description="Helical" evidence="5">
    <location>
        <begin position="205"/>
        <end position="222"/>
    </location>
</feature>
<comment type="caution">
    <text evidence="7">The sequence shown here is derived from an EMBL/GenBank/DDBJ whole genome shotgun (WGS) entry which is preliminary data.</text>
</comment>
<evidence type="ECO:0000313" key="7">
    <source>
        <dbReference type="EMBL" id="CAD8185650.1"/>
    </source>
</evidence>
<dbReference type="GO" id="GO:0042391">
    <property type="term" value="P:regulation of membrane potential"/>
    <property type="evidence" value="ECO:0007669"/>
    <property type="project" value="TreeGrafter"/>
</dbReference>
<feature type="domain" description="Cyclic nucleotide-binding" evidence="6">
    <location>
        <begin position="437"/>
        <end position="534"/>
    </location>
</feature>
<dbReference type="InterPro" id="IPR050818">
    <property type="entry name" value="KCNH_animal-type"/>
</dbReference>
<evidence type="ECO:0000256" key="4">
    <source>
        <dbReference type="ARBA" id="ARBA00023136"/>
    </source>
</evidence>